<feature type="domain" description="N-acetyltransferase" evidence="1">
    <location>
        <begin position="3"/>
        <end position="145"/>
    </location>
</feature>
<dbReference type="InterPro" id="IPR000182">
    <property type="entry name" value="GNAT_dom"/>
</dbReference>
<dbReference type="InterPro" id="IPR016181">
    <property type="entry name" value="Acyl_CoA_acyltransferase"/>
</dbReference>
<evidence type="ECO:0000313" key="3">
    <source>
        <dbReference type="Proteomes" id="UP000318834"/>
    </source>
</evidence>
<evidence type="ECO:0000313" key="2">
    <source>
        <dbReference type="EMBL" id="TMI77315.1"/>
    </source>
</evidence>
<proteinExistence type="predicted"/>
<dbReference type="Gene3D" id="3.40.630.30">
    <property type="match status" value="1"/>
</dbReference>
<dbReference type="CDD" id="cd04301">
    <property type="entry name" value="NAT_SF"/>
    <property type="match status" value="1"/>
</dbReference>
<protein>
    <submittedName>
        <fullName evidence="2">GNAT family N-acetyltransferase</fullName>
    </submittedName>
</protein>
<dbReference type="EMBL" id="VBAP01000004">
    <property type="protein sequence ID" value="TMI77315.1"/>
    <property type="molecule type" value="Genomic_DNA"/>
</dbReference>
<dbReference type="Proteomes" id="UP000318834">
    <property type="component" value="Unassembled WGS sequence"/>
</dbReference>
<dbReference type="PROSITE" id="PS51186">
    <property type="entry name" value="GNAT"/>
    <property type="match status" value="1"/>
</dbReference>
<dbReference type="GO" id="GO:0016747">
    <property type="term" value="F:acyltransferase activity, transferring groups other than amino-acyl groups"/>
    <property type="evidence" value="ECO:0007669"/>
    <property type="project" value="InterPro"/>
</dbReference>
<name>A0A537J1C3_9BACT</name>
<evidence type="ECO:0000259" key="1">
    <source>
        <dbReference type="PROSITE" id="PS51186"/>
    </source>
</evidence>
<organism evidence="2 3">
    <name type="scientific">Candidatus Segetimicrobium genomatis</name>
    <dbReference type="NCBI Taxonomy" id="2569760"/>
    <lineage>
        <taxon>Bacteria</taxon>
        <taxon>Bacillati</taxon>
        <taxon>Candidatus Sysuimicrobiota</taxon>
        <taxon>Candidatus Sysuimicrobiia</taxon>
        <taxon>Candidatus Sysuimicrobiales</taxon>
        <taxon>Candidatus Segetimicrobiaceae</taxon>
        <taxon>Candidatus Segetimicrobium</taxon>
    </lineage>
</organism>
<dbReference type="SUPFAM" id="SSF55729">
    <property type="entry name" value="Acyl-CoA N-acyltransferases (Nat)"/>
    <property type="match status" value="1"/>
</dbReference>
<reference evidence="2 3" key="1">
    <citation type="journal article" date="2019" name="Nat. Microbiol.">
        <title>Mediterranean grassland soil C-N compound turnover is dependent on rainfall and depth, and is mediated by genomically divergent microorganisms.</title>
        <authorList>
            <person name="Diamond S."/>
            <person name="Andeer P.F."/>
            <person name="Li Z."/>
            <person name="Crits-Christoph A."/>
            <person name="Burstein D."/>
            <person name="Anantharaman K."/>
            <person name="Lane K.R."/>
            <person name="Thomas B.C."/>
            <person name="Pan C."/>
            <person name="Northen T.R."/>
            <person name="Banfield J.F."/>
        </authorList>
    </citation>
    <scope>NUCLEOTIDE SEQUENCE [LARGE SCALE GENOMIC DNA]</scope>
    <source>
        <strain evidence="2">NP_8</strain>
    </source>
</reference>
<dbReference type="Pfam" id="PF00583">
    <property type="entry name" value="Acetyltransf_1"/>
    <property type="match status" value="1"/>
</dbReference>
<gene>
    <name evidence="2" type="ORF">E6H05_00580</name>
</gene>
<accession>A0A537J1C3</accession>
<keyword evidence="2" id="KW-0808">Transferase</keyword>
<comment type="caution">
    <text evidence="2">The sequence shown here is derived from an EMBL/GenBank/DDBJ whole genome shotgun (WGS) entry which is preliminary data.</text>
</comment>
<sequence>MSVIVRTATPGSAQLPRIIGGRAAGPEEWEQWSEEPGHDLVAQDDSRVVGGIHVSLVSRSEAWLENLRVHPDVWGRGIAVQLVKEGEAVARRYGAAVARTAIPAHEYAAQAVAERAGYKPSLRCVVVEAPLPSGPAHVPYDAPVHALGPDRASDLMRFLESTPALAAWHRLVPLGWRFRRIALDLVRGLLKDHRALAALHPGAQAGVVQAAALFTVRGDAVVLAVLDGSPPGMQAVFGTVTEDVRAAEATRAAIFAPELRSLETLDVRGWTPHPWCPEGLVVVEKSLAS</sequence>
<dbReference type="AlphaFoldDB" id="A0A537J1C3"/>